<name>A0A6N7IXW7_9FIRM</name>
<evidence type="ECO:0000313" key="5">
    <source>
        <dbReference type="Proteomes" id="UP000460257"/>
    </source>
</evidence>
<evidence type="ECO:0000259" key="2">
    <source>
        <dbReference type="Pfam" id="PF01610"/>
    </source>
</evidence>
<proteinExistence type="predicted"/>
<feature type="region of interest" description="Disordered" evidence="1">
    <location>
        <begin position="270"/>
        <end position="292"/>
    </location>
</feature>
<protein>
    <submittedName>
        <fullName evidence="4">ISL3 family transposase</fullName>
    </submittedName>
</protein>
<evidence type="ECO:0000259" key="3">
    <source>
        <dbReference type="Pfam" id="PF13542"/>
    </source>
</evidence>
<dbReference type="NCBIfam" id="NF033550">
    <property type="entry name" value="transpos_ISL3"/>
    <property type="match status" value="1"/>
</dbReference>
<feature type="domain" description="Transposase IS204/IS1001/IS1096/IS1165 DDE" evidence="2">
    <location>
        <begin position="165"/>
        <end position="428"/>
    </location>
</feature>
<gene>
    <name evidence="4" type="ORF">FRC54_04385</name>
</gene>
<dbReference type="InterPro" id="IPR002560">
    <property type="entry name" value="Transposase_DDE"/>
</dbReference>
<sequence length="451" mass="51425">MTSSNTLLKKIIGVKDVVVTDAEIYSDHDGVTHLTIDAGPNSWNRNKCPFCGRKKLPGYDRPSQSLRVWRGLDFGGVMVDIRSQTNRIVCPEHGVVTADVPWAYPNSGFTKDFDMTVSWLAKYLPGSTVSEYMRIDWKTVGKCISRSLHDLEPDLSRRLDGLVHIGIDETSYCKGYKYITVIVNHDTNTVVWAADGHGKAVLSKFYGQLTDKQKASIKVVTGDGARWITDCVNEFTPDCVRCVDPFHVVEWAMDALDELRSERWHKANDKVRELSKNKPKTKGRPKSDDKAAADVKAAKAEASEIKNSRFALGKAPENLTKNQQVKLAMIQANDRQLYRGYCLKEALRMIFKNTDADKAESELDHWLWWASHSRIPVFHDLYKKIKRHKEHILNTIKYGLSNARIEATNNKIKLIIRKAYGFRNIQNMLDMVYLVCSNIRIPLPNRKSRNR</sequence>
<dbReference type="PANTHER" id="PTHR33498:SF1">
    <property type="entry name" value="TRANSPOSASE FOR INSERTION SEQUENCE ELEMENT IS1557"/>
    <property type="match status" value="1"/>
</dbReference>
<keyword evidence="5" id="KW-1185">Reference proteome</keyword>
<dbReference type="InterPro" id="IPR047951">
    <property type="entry name" value="Transpos_ISL3"/>
</dbReference>
<dbReference type="InterPro" id="IPR032877">
    <property type="entry name" value="Transposase_HTH"/>
</dbReference>
<evidence type="ECO:0000313" key="4">
    <source>
        <dbReference type="EMBL" id="MQN01173.1"/>
    </source>
</evidence>
<accession>A0A6N7IXW7</accession>
<dbReference type="EMBL" id="VOGC01000003">
    <property type="protein sequence ID" value="MQN01173.1"/>
    <property type="molecule type" value="Genomic_DNA"/>
</dbReference>
<dbReference type="Pfam" id="PF01610">
    <property type="entry name" value="DDE_Tnp_ISL3"/>
    <property type="match status" value="1"/>
</dbReference>
<evidence type="ECO:0000256" key="1">
    <source>
        <dbReference type="SAM" id="MobiDB-lite"/>
    </source>
</evidence>
<organism evidence="4 5">
    <name type="scientific">Candidatus Weimeria bifida</name>
    <dbReference type="NCBI Taxonomy" id="2599074"/>
    <lineage>
        <taxon>Bacteria</taxon>
        <taxon>Bacillati</taxon>
        <taxon>Bacillota</taxon>
        <taxon>Clostridia</taxon>
        <taxon>Lachnospirales</taxon>
        <taxon>Lachnospiraceae</taxon>
        <taxon>Candidatus Weimeria</taxon>
    </lineage>
</organism>
<reference evidence="4" key="1">
    <citation type="journal article" date="2020" name="Appl. Environ. Microbiol.">
        <title>Medium-Chain Fatty Acid Synthesis by 'Candidatus Weimeria bifida' gen. nov., sp. nov., and 'Candidatus Pseudoramibacter fermentans' sp. nov.</title>
        <authorList>
            <person name="Scarborough M.J."/>
            <person name="Myers K.S."/>
            <person name="Donohue T.J."/>
            <person name="Noguera D.R."/>
        </authorList>
    </citation>
    <scope>NUCLEOTIDE SEQUENCE</scope>
    <source>
        <strain evidence="4">LCO1.1</strain>
    </source>
</reference>
<feature type="domain" description="Transposase IS204/IS1001/IS1096/IS1165 helix-turn-helix" evidence="3">
    <location>
        <begin position="99"/>
        <end position="141"/>
    </location>
</feature>
<dbReference type="Pfam" id="PF13542">
    <property type="entry name" value="HTH_Tnp_ISL3"/>
    <property type="match status" value="1"/>
</dbReference>
<dbReference type="PANTHER" id="PTHR33498">
    <property type="entry name" value="TRANSPOSASE FOR INSERTION SEQUENCE ELEMENT IS1557"/>
    <property type="match status" value="1"/>
</dbReference>
<comment type="caution">
    <text evidence="4">The sequence shown here is derived from an EMBL/GenBank/DDBJ whole genome shotgun (WGS) entry which is preliminary data.</text>
</comment>
<dbReference type="Proteomes" id="UP000460257">
    <property type="component" value="Unassembled WGS sequence"/>
</dbReference>
<dbReference type="AlphaFoldDB" id="A0A6N7IXW7"/>